<dbReference type="SUPFAM" id="SSF48403">
    <property type="entry name" value="Ankyrin repeat"/>
    <property type="match status" value="1"/>
</dbReference>
<evidence type="ECO:0000256" key="1">
    <source>
        <dbReference type="SAM" id="MobiDB-lite"/>
    </source>
</evidence>
<evidence type="ECO:0000313" key="4">
    <source>
        <dbReference type="Proteomes" id="UP001642484"/>
    </source>
</evidence>
<dbReference type="InterPro" id="IPR036770">
    <property type="entry name" value="Ankyrin_rpt-contain_sf"/>
</dbReference>
<feature type="signal peptide" evidence="2">
    <location>
        <begin position="1"/>
        <end position="23"/>
    </location>
</feature>
<keyword evidence="4" id="KW-1185">Reference proteome</keyword>
<reference evidence="3 4" key="1">
    <citation type="submission" date="2024-02" db="EMBL/GenBank/DDBJ databases">
        <authorList>
            <person name="Chen Y."/>
            <person name="Shah S."/>
            <person name="Dougan E. K."/>
            <person name="Thang M."/>
            <person name="Chan C."/>
        </authorList>
    </citation>
    <scope>NUCLEOTIDE SEQUENCE [LARGE SCALE GENOMIC DNA]</scope>
</reference>
<gene>
    <name evidence="3" type="ORF">CCMP2556_LOCUS9557</name>
</gene>
<dbReference type="Proteomes" id="UP001642484">
    <property type="component" value="Unassembled WGS sequence"/>
</dbReference>
<dbReference type="Gene3D" id="1.25.40.20">
    <property type="entry name" value="Ankyrin repeat-containing domain"/>
    <property type="match status" value="1"/>
</dbReference>
<evidence type="ECO:0000313" key="3">
    <source>
        <dbReference type="EMBL" id="CAK9009221.1"/>
    </source>
</evidence>
<comment type="caution">
    <text evidence="3">The sequence shown here is derived from an EMBL/GenBank/DDBJ whole genome shotgun (WGS) entry which is preliminary data.</text>
</comment>
<keyword evidence="2" id="KW-0732">Signal</keyword>
<accession>A0ABP0J4E2</accession>
<protein>
    <submittedName>
        <fullName evidence="3">Uncharacterized protein</fullName>
    </submittedName>
</protein>
<proteinExistence type="predicted"/>
<feature type="chain" id="PRO_5046965335" evidence="2">
    <location>
        <begin position="24"/>
        <end position="345"/>
    </location>
</feature>
<feature type="region of interest" description="Disordered" evidence="1">
    <location>
        <begin position="269"/>
        <end position="293"/>
    </location>
</feature>
<dbReference type="EMBL" id="CAXAMN010004446">
    <property type="protein sequence ID" value="CAK9009221.1"/>
    <property type="molecule type" value="Genomic_DNA"/>
</dbReference>
<sequence>MGAVLGLLELDARLLVLCGPTSSARLACASAACVSTLPAERRRAVQAAQGVEEPELVEHGPLPVEALTQALRTACPELLGDRTWLHLLQPLCSSPPPDAAADGVLAAVARRPALAGCAAVWAAALGRRALAVELQAMAPTEPRPAVLRSMEETGNVEQFFEDVLEGRLVSVILHLARGVTVEATGPAIHRNDVGCCRWTPLAAAADSAARRTQGLLIAHLLLLARADVNRSCPGPCGWTPLMRAASCGAPAIPTLQLLVQAKADVRKRHENGSTALEMGDQTSARALRAARDARSRAEEAAAAAATAAGARGAAKPKARPKSSAALLALQNAGRSSKGSGRGTRR</sequence>
<dbReference type="Pfam" id="PF00023">
    <property type="entry name" value="Ank"/>
    <property type="match status" value="1"/>
</dbReference>
<dbReference type="InterPro" id="IPR002110">
    <property type="entry name" value="Ankyrin_rpt"/>
</dbReference>
<feature type="region of interest" description="Disordered" evidence="1">
    <location>
        <begin position="307"/>
        <end position="345"/>
    </location>
</feature>
<name>A0ABP0J4E2_9DINO</name>
<organism evidence="3 4">
    <name type="scientific">Durusdinium trenchii</name>
    <dbReference type="NCBI Taxonomy" id="1381693"/>
    <lineage>
        <taxon>Eukaryota</taxon>
        <taxon>Sar</taxon>
        <taxon>Alveolata</taxon>
        <taxon>Dinophyceae</taxon>
        <taxon>Suessiales</taxon>
        <taxon>Symbiodiniaceae</taxon>
        <taxon>Durusdinium</taxon>
    </lineage>
</organism>
<evidence type="ECO:0000256" key="2">
    <source>
        <dbReference type="SAM" id="SignalP"/>
    </source>
</evidence>